<gene>
    <name evidence="3" type="ORF">AR543_22575</name>
</gene>
<dbReference type="EMBL" id="CP013023">
    <property type="protein sequence ID" value="ANF98502.1"/>
    <property type="molecule type" value="Genomic_DNA"/>
</dbReference>
<feature type="region of interest" description="Disordered" evidence="1">
    <location>
        <begin position="65"/>
        <end position="121"/>
    </location>
</feature>
<evidence type="ECO:0000313" key="3">
    <source>
        <dbReference type="EMBL" id="ANF98502.1"/>
    </source>
</evidence>
<proteinExistence type="predicted"/>
<evidence type="ECO:0000256" key="1">
    <source>
        <dbReference type="SAM" id="MobiDB-lite"/>
    </source>
</evidence>
<dbReference type="AlphaFoldDB" id="A0A172ZM70"/>
<feature type="chain" id="PRO_5038455377" evidence="2">
    <location>
        <begin position="21"/>
        <end position="209"/>
    </location>
</feature>
<protein>
    <submittedName>
        <fullName evidence="3">Uncharacterized protein</fullName>
    </submittedName>
</protein>
<accession>A0A172ZM70</accession>
<feature type="compositionally biased region" description="Polar residues" evidence="1">
    <location>
        <begin position="65"/>
        <end position="74"/>
    </location>
</feature>
<sequence>MKKYSTWLMAAGTIVIGIWAGSSMTTVTSASSQLGSADDPVVTKSYVDQQIQKALGGKISSADSNITGSKTTLPSSSNATGTSSSSTNKNTASNAVTPSTGTGNTGSTVTNTGASSSTSSNVNIVELRPGKKLIAEAGTQMIVRTGKAIVYSDGANGLIDITVGNELSSAQPAPNNHLLLFPREGRGVTVDSSMRYNATIMVIGNYKVL</sequence>
<name>A0A172ZM70_9BACL</name>
<dbReference type="Proteomes" id="UP000078148">
    <property type="component" value="Chromosome"/>
</dbReference>
<feature type="signal peptide" evidence="2">
    <location>
        <begin position="1"/>
        <end position="20"/>
    </location>
</feature>
<dbReference type="STRING" id="1616788.AR543_22575"/>
<reference evidence="4" key="1">
    <citation type="submission" date="2015-10" db="EMBL/GenBank/DDBJ databases">
        <title>Genome of Paenibacillus bovis sp. nov.</title>
        <authorList>
            <person name="Wu Z."/>
            <person name="Gao C."/>
            <person name="Liu Z."/>
            <person name="Zheng H."/>
        </authorList>
    </citation>
    <scope>NUCLEOTIDE SEQUENCE [LARGE SCALE GENOMIC DNA]</scope>
    <source>
        <strain evidence="4">BD3526</strain>
    </source>
</reference>
<keyword evidence="2" id="KW-0732">Signal</keyword>
<dbReference type="OrthoDB" id="2381664at2"/>
<dbReference type="RefSeq" id="WP_064505605.1">
    <property type="nucleotide sequence ID" value="NZ_CP013023.1"/>
</dbReference>
<dbReference type="KEGG" id="pbv:AR543_22575"/>
<evidence type="ECO:0000256" key="2">
    <source>
        <dbReference type="SAM" id="SignalP"/>
    </source>
</evidence>
<evidence type="ECO:0000313" key="4">
    <source>
        <dbReference type="Proteomes" id="UP000078148"/>
    </source>
</evidence>
<feature type="compositionally biased region" description="Low complexity" evidence="1">
    <location>
        <begin position="75"/>
        <end position="121"/>
    </location>
</feature>
<organism evidence="3 4">
    <name type="scientific">Paenibacillus bovis</name>
    <dbReference type="NCBI Taxonomy" id="1616788"/>
    <lineage>
        <taxon>Bacteria</taxon>
        <taxon>Bacillati</taxon>
        <taxon>Bacillota</taxon>
        <taxon>Bacilli</taxon>
        <taxon>Bacillales</taxon>
        <taxon>Paenibacillaceae</taxon>
        <taxon>Paenibacillus</taxon>
    </lineage>
</organism>
<reference evidence="3 4" key="2">
    <citation type="journal article" date="2016" name="Int. J. Syst. Evol. Microbiol.">
        <title>Paenibacillus bovis sp. nov., isolated from raw yak (Bos grunniens) milk.</title>
        <authorList>
            <person name="Gao C."/>
            <person name="Han J."/>
            <person name="Liu Z."/>
            <person name="Xu X."/>
            <person name="Hang F."/>
            <person name="Wu Z."/>
        </authorList>
    </citation>
    <scope>NUCLEOTIDE SEQUENCE [LARGE SCALE GENOMIC DNA]</scope>
    <source>
        <strain evidence="3 4">BD3526</strain>
    </source>
</reference>
<keyword evidence="4" id="KW-1185">Reference proteome</keyword>